<dbReference type="OrthoDB" id="269016at2759"/>
<dbReference type="Proteomes" id="UP000015354">
    <property type="component" value="Unassembled WGS sequence"/>
</dbReference>
<evidence type="ECO:0000313" key="2">
    <source>
        <dbReference type="Proteomes" id="UP000015354"/>
    </source>
</evidence>
<protein>
    <submittedName>
        <fullName evidence="1">Uncharacterized protein</fullName>
    </submittedName>
</protein>
<accession>S9TGI6</accession>
<proteinExistence type="predicted"/>
<sequence>MFQRTALRRLFSKPITQGYVAQLPPAPASHGARGHSWARAAAAHPGVGAHYYSSGSFAAERMIVEDGDLPAEAEAAVAERYAAWYARTYGVEAGERCTAAQEQQGDAAARAEVDACDLEGLQEELTYWAEEFHHNTLVR</sequence>
<gene>
    <name evidence="1" type="ORF">STCU_12007</name>
</gene>
<organism evidence="1 2">
    <name type="scientific">Strigomonas culicis</name>
    <dbReference type="NCBI Taxonomy" id="28005"/>
    <lineage>
        <taxon>Eukaryota</taxon>
        <taxon>Discoba</taxon>
        <taxon>Euglenozoa</taxon>
        <taxon>Kinetoplastea</taxon>
        <taxon>Metakinetoplastina</taxon>
        <taxon>Trypanosomatida</taxon>
        <taxon>Trypanosomatidae</taxon>
        <taxon>Strigomonadinae</taxon>
        <taxon>Strigomonas</taxon>
    </lineage>
</organism>
<comment type="caution">
    <text evidence="1">The sequence shown here is derived from an EMBL/GenBank/DDBJ whole genome shotgun (WGS) entry which is preliminary data.</text>
</comment>
<name>S9TGI6_9TRYP</name>
<dbReference type="AlphaFoldDB" id="S9TGI6"/>
<evidence type="ECO:0000313" key="1">
    <source>
        <dbReference type="EMBL" id="EPY15468.1"/>
    </source>
</evidence>
<dbReference type="EMBL" id="ATMH01012059">
    <property type="protein sequence ID" value="EPY15468.1"/>
    <property type="molecule type" value="Genomic_DNA"/>
</dbReference>
<reference evidence="1 2" key="1">
    <citation type="journal article" date="2013" name="PLoS ONE">
        <title>Predicting the Proteins of Angomonas deanei, Strigomonas culicis and Their Respective Endosymbionts Reveals New Aspects of the Trypanosomatidae Family.</title>
        <authorList>
            <person name="Motta M.C."/>
            <person name="Martins A.C."/>
            <person name="de Souza S.S."/>
            <person name="Catta-Preta C.M."/>
            <person name="Silva R."/>
            <person name="Klein C.C."/>
            <person name="de Almeida L.G."/>
            <person name="de Lima Cunha O."/>
            <person name="Ciapina L.P."/>
            <person name="Brocchi M."/>
            <person name="Colabardini A.C."/>
            <person name="de Araujo Lima B."/>
            <person name="Machado C.R."/>
            <person name="de Almeida Soares C.M."/>
            <person name="Probst C.M."/>
            <person name="de Menezes C.B."/>
            <person name="Thompson C.E."/>
            <person name="Bartholomeu D.C."/>
            <person name="Gradia D.F."/>
            <person name="Pavoni D.P."/>
            <person name="Grisard E.C."/>
            <person name="Fantinatti-Garboggini F."/>
            <person name="Marchini F.K."/>
            <person name="Rodrigues-Luiz G.F."/>
            <person name="Wagner G."/>
            <person name="Goldman G.H."/>
            <person name="Fietto J.L."/>
            <person name="Elias M.C."/>
            <person name="Goldman M.H."/>
            <person name="Sagot M.F."/>
            <person name="Pereira M."/>
            <person name="Stoco P.H."/>
            <person name="de Mendonca-Neto R.P."/>
            <person name="Teixeira S.M."/>
            <person name="Maciel T.E."/>
            <person name="de Oliveira Mendes T.A."/>
            <person name="Urmenyi T.P."/>
            <person name="de Souza W."/>
            <person name="Schenkman S."/>
            <person name="de Vasconcelos A.T."/>
        </authorList>
    </citation>
    <scope>NUCLEOTIDE SEQUENCE [LARGE SCALE GENOMIC DNA]</scope>
</reference>
<keyword evidence="2" id="KW-1185">Reference proteome</keyword>